<dbReference type="InterPro" id="IPR050964">
    <property type="entry name" value="Striated_Muscle_Regulatory"/>
</dbReference>
<dbReference type="SMART" id="SM00408">
    <property type="entry name" value="IGc2"/>
    <property type="match status" value="6"/>
</dbReference>
<feature type="domain" description="Ig-like" evidence="3">
    <location>
        <begin position="137"/>
        <end position="210"/>
    </location>
</feature>
<dbReference type="InterPro" id="IPR003598">
    <property type="entry name" value="Ig_sub2"/>
</dbReference>
<dbReference type="PANTHER" id="PTHR13817">
    <property type="entry name" value="TITIN"/>
    <property type="match status" value="1"/>
</dbReference>
<dbReference type="Proteomes" id="UP000472266">
    <property type="component" value="Chromosome 6"/>
</dbReference>
<dbReference type="SUPFAM" id="SSF48726">
    <property type="entry name" value="Immunoglobulin"/>
    <property type="match status" value="6"/>
</dbReference>
<evidence type="ECO:0000313" key="5">
    <source>
        <dbReference type="Ensembl" id="ENSSHBP00005000782.1"/>
    </source>
</evidence>
<dbReference type="PRINTS" id="PR00014">
    <property type="entry name" value="FNTYPEIII"/>
</dbReference>
<feature type="domain" description="Ig-like" evidence="3">
    <location>
        <begin position="229"/>
        <end position="318"/>
    </location>
</feature>
<proteinExistence type="predicted"/>
<dbReference type="InterPro" id="IPR036179">
    <property type="entry name" value="Ig-like_dom_sf"/>
</dbReference>
<reference evidence="5" key="3">
    <citation type="submission" date="2025-09" db="UniProtKB">
        <authorList>
            <consortium name="Ensembl"/>
        </authorList>
    </citation>
    <scope>IDENTIFICATION</scope>
</reference>
<dbReference type="InterPro" id="IPR003961">
    <property type="entry name" value="FN3_dom"/>
</dbReference>
<feature type="domain" description="Fibronectin type-III" evidence="4">
    <location>
        <begin position="589"/>
        <end position="681"/>
    </location>
</feature>
<reference evidence="5 6" key="1">
    <citation type="submission" date="2019-11" db="EMBL/GenBank/DDBJ databases">
        <title>Strigops habroptila (kakapo) genome, bStrHab1, primary haplotype, v2.</title>
        <authorList>
            <person name="Jarvis E.D."/>
            <person name="Howard J."/>
            <person name="Rhie A."/>
            <person name="Phillippy A."/>
            <person name="Korlach J."/>
            <person name="Digby A."/>
            <person name="Iorns D."/>
            <person name="Eason D."/>
            <person name="Robertson B."/>
            <person name="Raemaekers T."/>
            <person name="Howe K."/>
            <person name="Lewin H."/>
            <person name="Damas J."/>
            <person name="Hastie A."/>
            <person name="Tracey A."/>
            <person name="Chow W."/>
            <person name="Fedrigo O."/>
        </authorList>
    </citation>
    <scope>NUCLEOTIDE SEQUENCE [LARGE SCALE GENOMIC DNA]</scope>
</reference>
<dbReference type="Pfam" id="PF00041">
    <property type="entry name" value="fn3"/>
    <property type="match status" value="1"/>
</dbReference>
<dbReference type="CDD" id="cd00063">
    <property type="entry name" value="FN3"/>
    <property type="match status" value="1"/>
</dbReference>
<feature type="domain" description="Ig-like" evidence="3">
    <location>
        <begin position="45"/>
        <end position="134"/>
    </location>
</feature>
<dbReference type="GO" id="GO:0045214">
    <property type="term" value="P:sarcomere organization"/>
    <property type="evidence" value="ECO:0007669"/>
    <property type="project" value="TreeGrafter"/>
</dbReference>
<dbReference type="CDD" id="cd00096">
    <property type="entry name" value="Ig"/>
    <property type="match status" value="3"/>
</dbReference>
<reference evidence="5" key="2">
    <citation type="submission" date="2025-08" db="UniProtKB">
        <authorList>
            <consortium name="Ensembl"/>
        </authorList>
    </citation>
    <scope>IDENTIFICATION</scope>
</reference>
<dbReference type="Ensembl" id="ENSSHBT00005000971.1">
    <property type="protein sequence ID" value="ENSSHBP00005000782.1"/>
    <property type="gene ID" value="ENSSHBG00005000726.1"/>
</dbReference>
<dbReference type="SMART" id="SM00409">
    <property type="entry name" value="IG"/>
    <property type="match status" value="5"/>
</dbReference>
<keyword evidence="2" id="KW-0393">Immunoglobulin domain</keyword>
<feature type="domain" description="Ig-like" evidence="3">
    <location>
        <begin position="421"/>
        <end position="582"/>
    </location>
</feature>
<dbReference type="InterPro" id="IPR013098">
    <property type="entry name" value="Ig_I-set"/>
</dbReference>
<keyword evidence="6" id="KW-1185">Reference proteome</keyword>
<dbReference type="SMART" id="SM00060">
    <property type="entry name" value="FN3"/>
    <property type="match status" value="1"/>
</dbReference>
<dbReference type="InterPro" id="IPR036116">
    <property type="entry name" value="FN3_sf"/>
</dbReference>
<dbReference type="InterPro" id="IPR003599">
    <property type="entry name" value="Ig_sub"/>
</dbReference>
<dbReference type="Pfam" id="PF07679">
    <property type="entry name" value="I-set"/>
    <property type="match status" value="6"/>
</dbReference>
<name>A0A672TI17_STRHB</name>
<dbReference type="PANTHER" id="PTHR13817:SF165">
    <property type="entry name" value="HEMICENTIN 2"/>
    <property type="match status" value="1"/>
</dbReference>
<evidence type="ECO:0000259" key="4">
    <source>
        <dbReference type="PROSITE" id="PS50853"/>
    </source>
</evidence>
<dbReference type="PROSITE" id="PS50835">
    <property type="entry name" value="IG_LIKE"/>
    <property type="match status" value="5"/>
</dbReference>
<dbReference type="SUPFAM" id="SSF49265">
    <property type="entry name" value="Fibronectin type III"/>
    <property type="match status" value="1"/>
</dbReference>
<sequence length="732" mass="80758">MHNPTLCERCVCVCAGTHRYIPSYSACSPATSVPLTVGLCLLTEPAVFVKKLSDFSVEQGKSIVLESSYTGTPPISVTWKRNGMLIAQSPRCSVTTTDKSGILEIFNSTKNDEGEYTCEVANEAGGDVCHSLVSILEPLILKCQIGGAPEIKVSWYKDDAKLRSTQAYKMHFKNNVATLAFSTIEDSDIGEYICKAENSVGFATSTALLVVKGDRPRATLSRGKRQLPPTFSRKLKDIQETLKGSDIHLECELQGTPPFQISWYKDKREIRSSKKYKVMSENYLASIHILSVDTADVGEYHCKAVNDVGSDSCIGSVTLRGLYKDWHLLGIALFLSFSSYFLGSSAVLECKVYGSPPILVSWFHDGEEIISGDKYQATLTDNTCSLKVNGLQESDMGTYLCTASNVAGSDECSAFLSVREPPYFITPLEPVQVTVGDSASLQCQVAGTPEMIVSWYKGDTKLRGTAAMKMHFKNQVATLVFSQVDSSDKGKTLPFFDIPITPVDGIIGESADFECHISGTQPIKVTWAKDNQEIRTGRNYQLSYVDNTAHLTILRVDRGDSGQYTCYASNEVGKESCTAQLTVKDVPGPVRNLEVTEIYDGEVSLAWQEPESDGGSKIIGYVVERRDIKRKTWIMVTDRAENSVLTDVVENEEYFFRVRAQNMVGVGKPSPATRAVKIMDPISKYASTECDCIMRQGHFGWFYVMCAPFGSVRTPNIFSLKLESNQLKKKKV</sequence>
<accession>A0A672TI17</accession>
<evidence type="ECO:0000259" key="3">
    <source>
        <dbReference type="PROSITE" id="PS50835"/>
    </source>
</evidence>
<evidence type="ECO:0008006" key="7">
    <source>
        <dbReference type="Google" id="ProtNLM"/>
    </source>
</evidence>
<keyword evidence="1" id="KW-0677">Repeat</keyword>
<protein>
    <recommendedName>
        <fullName evidence="7">Titin</fullName>
    </recommendedName>
</protein>
<evidence type="ECO:0000256" key="1">
    <source>
        <dbReference type="ARBA" id="ARBA00022737"/>
    </source>
</evidence>
<dbReference type="AlphaFoldDB" id="A0A672TI17"/>
<evidence type="ECO:0000256" key="2">
    <source>
        <dbReference type="ARBA" id="ARBA00023319"/>
    </source>
</evidence>
<feature type="domain" description="Ig-like" evidence="3">
    <location>
        <begin position="343"/>
        <end position="417"/>
    </location>
</feature>
<dbReference type="InterPro" id="IPR007110">
    <property type="entry name" value="Ig-like_dom"/>
</dbReference>
<dbReference type="GO" id="GO:0031430">
    <property type="term" value="C:M band"/>
    <property type="evidence" value="ECO:0007669"/>
    <property type="project" value="TreeGrafter"/>
</dbReference>
<dbReference type="PROSITE" id="PS50853">
    <property type="entry name" value="FN3"/>
    <property type="match status" value="1"/>
</dbReference>
<dbReference type="InterPro" id="IPR013783">
    <property type="entry name" value="Ig-like_fold"/>
</dbReference>
<dbReference type="FunFam" id="2.60.40.10:FF:000022">
    <property type="entry name" value="Cardiac titin"/>
    <property type="match status" value="6"/>
</dbReference>
<evidence type="ECO:0000313" key="6">
    <source>
        <dbReference type="Proteomes" id="UP000472266"/>
    </source>
</evidence>
<dbReference type="InParanoid" id="A0A672TI17"/>
<organism evidence="5 6">
    <name type="scientific">Strigops habroptila</name>
    <name type="common">Kakapo</name>
    <dbReference type="NCBI Taxonomy" id="2489341"/>
    <lineage>
        <taxon>Eukaryota</taxon>
        <taxon>Metazoa</taxon>
        <taxon>Chordata</taxon>
        <taxon>Craniata</taxon>
        <taxon>Vertebrata</taxon>
        <taxon>Euteleostomi</taxon>
        <taxon>Archelosauria</taxon>
        <taxon>Archosauria</taxon>
        <taxon>Dinosauria</taxon>
        <taxon>Saurischia</taxon>
        <taxon>Theropoda</taxon>
        <taxon>Coelurosauria</taxon>
        <taxon>Aves</taxon>
        <taxon>Neognathae</taxon>
        <taxon>Neoaves</taxon>
        <taxon>Telluraves</taxon>
        <taxon>Australaves</taxon>
        <taxon>Psittaciformes</taxon>
        <taxon>Psittacidae</taxon>
        <taxon>Strigops</taxon>
    </lineage>
</organism>
<dbReference type="Gene3D" id="2.60.40.10">
    <property type="entry name" value="Immunoglobulins"/>
    <property type="match status" value="7"/>
</dbReference>
<dbReference type="GeneTree" id="ENSGT01110000267173"/>